<evidence type="ECO:0000256" key="8">
    <source>
        <dbReference type="ARBA" id="ARBA00022842"/>
    </source>
</evidence>
<dbReference type="UniPathway" id="UPA00135">
    <property type="reaction ID" value="UER00198"/>
</dbReference>
<evidence type="ECO:0000256" key="12">
    <source>
        <dbReference type="ARBA" id="ARBA00048523"/>
    </source>
</evidence>
<dbReference type="EC" id="3.1.3.3" evidence="4"/>
<dbReference type="PANTHER" id="PTHR43344:SF2">
    <property type="entry name" value="PHOSPHOSERINE PHOSPHATASE"/>
    <property type="match status" value="1"/>
</dbReference>
<dbReference type="SFLD" id="SFLDS00003">
    <property type="entry name" value="Haloacid_Dehalogenase"/>
    <property type="match status" value="1"/>
</dbReference>
<dbReference type="InterPro" id="IPR036412">
    <property type="entry name" value="HAD-like_sf"/>
</dbReference>
<dbReference type="GO" id="GO:0006564">
    <property type="term" value="P:L-serine biosynthetic process"/>
    <property type="evidence" value="ECO:0007669"/>
    <property type="project" value="UniProtKB-KW"/>
</dbReference>
<evidence type="ECO:0000256" key="5">
    <source>
        <dbReference type="ARBA" id="ARBA00022605"/>
    </source>
</evidence>
<accession>A0A1R4IA82</accession>
<evidence type="ECO:0000313" key="16">
    <source>
        <dbReference type="Proteomes" id="UP000196230"/>
    </source>
</evidence>
<dbReference type="GO" id="GO:0036424">
    <property type="term" value="F:L-phosphoserine phosphatase activity"/>
    <property type="evidence" value="ECO:0007669"/>
    <property type="project" value="InterPro"/>
</dbReference>
<evidence type="ECO:0000256" key="9">
    <source>
        <dbReference type="ARBA" id="ARBA00023299"/>
    </source>
</evidence>
<comment type="cofactor">
    <cofactor evidence="1">
        <name>Mg(2+)</name>
        <dbReference type="ChEBI" id="CHEBI:18420"/>
    </cofactor>
</comment>
<keyword evidence="6" id="KW-0479">Metal-binding</keyword>
<name>A0A1R4IA82_9MICC</name>
<keyword evidence="8" id="KW-0460">Magnesium</keyword>
<dbReference type="GO" id="GO:0000287">
    <property type="term" value="F:magnesium ion binding"/>
    <property type="evidence" value="ECO:0007669"/>
    <property type="project" value="TreeGrafter"/>
</dbReference>
<keyword evidence="5" id="KW-0028">Amino-acid biosynthesis</keyword>
<feature type="compositionally biased region" description="Basic and acidic residues" evidence="14">
    <location>
        <begin position="40"/>
        <end position="50"/>
    </location>
</feature>
<dbReference type="EMBL" id="FUKP01000006">
    <property type="protein sequence ID" value="SJN16203.1"/>
    <property type="molecule type" value="Genomic_DNA"/>
</dbReference>
<proteinExistence type="inferred from homology"/>
<comment type="catalytic activity">
    <reaction evidence="12">
        <text>O-phospho-D-serine + H2O = D-serine + phosphate</text>
        <dbReference type="Rhea" id="RHEA:24873"/>
        <dbReference type="ChEBI" id="CHEBI:15377"/>
        <dbReference type="ChEBI" id="CHEBI:35247"/>
        <dbReference type="ChEBI" id="CHEBI:43474"/>
        <dbReference type="ChEBI" id="CHEBI:58680"/>
        <dbReference type="EC" id="3.1.3.3"/>
    </reaction>
</comment>
<sequence length="308" mass="31773">MSQVRDVVYRPLPDDGALPSGASVAGSLGAPGQAAPGTMPDREPDRPAGVPEHAEHLTAAAEAGTAVEGWRWMSDSWAAAAEAPEGWHAVRVPADVVDAPMPFVVTDVDSTLIQDEVVELLAAHAGREAEVAEVTERAMRGELDFAQSLHARVEALGGLPVAVIEEVVARVRPTPGARDLIAAVTGAGGRIYAVSGGFTQVLAPLAAAWGLSGFCANELEIADGHLTGRVAGSVVDRAVKEQMLRQWAAEAEMPLLGTLGCGDGANDIDLLTASGCGVALCGKPALREVADACVDVPHLAVVRWILGL</sequence>
<dbReference type="SFLD" id="SFLDG01136">
    <property type="entry name" value="C1.6:_Phosphoserine_Phosphatas"/>
    <property type="match status" value="1"/>
</dbReference>
<comment type="catalytic activity">
    <reaction evidence="11">
        <text>O-phospho-L-serine + H2O = L-serine + phosphate</text>
        <dbReference type="Rhea" id="RHEA:21208"/>
        <dbReference type="ChEBI" id="CHEBI:15377"/>
        <dbReference type="ChEBI" id="CHEBI:33384"/>
        <dbReference type="ChEBI" id="CHEBI:43474"/>
        <dbReference type="ChEBI" id="CHEBI:57524"/>
        <dbReference type="EC" id="3.1.3.3"/>
    </reaction>
</comment>
<feature type="active site" description="Proton donor" evidence="13">
    <location>
        <position position="109"/>
    </location>
</feature>
<feature type="active site" description="Nucleophile" evidence="13">
    <location>
        <position position="107"/>
    </location>
</feature>
<evidence type="ECO:0000256" key="4">
    <source>
        <dbReference type="ARBA" id="ARBA00012640"/>
    </source>
</evidence>
<gene>
    <name evidence="15" type="ORF">FM125_00760</name>
</gene>
<evidence type="ECO:0000256" key="1">
    <source>
        <dbReference type="ARBA" id="ARBA00001946"/>
    </source>
</evidence>
<keyword evidence="9" id="KW-0718">Serine biosynthesis</keyword>
<keyword evidence="7 15" id="KW-0378">Hydrolase</keyword>
<comment type="similarity">
    <text evidence="3">Belongs to the HAD-like hydrolase superfamily. SerB family.</text>
</comment>
<dbReference type="Gene3D" id="3.40.50.1000">
    <property type="entry name" value="HAD superfamily/HAD-like"/>
    <property type="match status" value="1"/>
</dbReference>
<evidence type="ECO:0000256" key="11">
    <source>
        <dbReference type="ARBA" id="ARBA00048138"/>
    </source>
</evidence>
<dbReference type="Proteomes" id="UP000196230">
    <property type="component" value="Unassembled WGS sequence"/>
</dbReference>
<organism evidence="15 16">
    <name type="scientific">Micrococcus lylae</name>
    <dbReference type="NCBI Taxonomy" id="1273"/>
    <lineage>
        <taxon>Bacteria</taxon>
        <taxon>Bacillati</taxon>
        <taxon>Actinomycetota</taxon>
        <taxon>Actinomycetes</taxon>
        <taxon>Micrococcales</taxon>
        <taxon>Micrococcaceae</taxon>
        <taxon>Micrococcus</taxon>
    </lineage>
</organism>
<evidence type="ECO:0000313" key="15">
    <source>
        <dbReference type="EMBL" id="SJN16203.1"/>
    </source>
</evidence>
<dbReference type="AlphaFoldDB" id="A0A1R4IA82"/>
<dbReference type="InterPro" id="IPR050582">
    <property type="entry name" value="HAD-like_SerB"/>
</dbReference>
<evidence type="ECO:0000256" key="7">
    <source>
        <dbReference type="ARBA" id="ARBA00022801"/>
    </source>
</evidence>
<dbReference type="InterPro" id="IPR004469">
    <property type="entry name" value="PSP"/>
</dbReference>
<dbReference type="Pfam" id="PF12710">
    <property type="entry name" value="HAD"/>
    <property type="match status" value="1"/>
</dbReference>
<dbReference type="InterPro" id="IPR023214">
    <property type="entry name" value="HAD_sf"/>
</dbReference>
<dbReference type="NCBIfam" id="TIGR00338">
    <property type="entry name" value="serB"/>
    <property type="match status" value="1"/>
</dbReference>
<reference evidence="15 16" key="1">
    <citation type="submission" date="2017-02" db="EMBL/GenBank/DDBJ databases">
        <authorList>
            <person name="Peterson S.W."/>
        </authorList>
    </citation>
    <scope>NUCLEOTIDE SEQUENCE [LARGE SCALE GENOMIC DNA]</scope>
    <source>
        <strain evidence="15 16">2B3F</strain>
    </source>
</reference>
<evidence type="ECO:0000256" key="14">
    <source>
        <dbReference type="SAM" id="MobiDB-lite"/>
    </source>
</evidence>
<dbReference type="SFLD" id="SFLDG01137">
    <property type="entry name" value="C1.6.1:_Phosphoserine_Phosphat"/>
    <property type="match status" value="1"/>
</dbReference>
<evidence type="ECO:0000256" key="2">
    <source>
        <dbReference type="ARBA" id="ARBA00005135"/>
    </source>
</evidence>
<dbReference type="NCBIfam" id="TIGR01488">
    <property type="entry name" value="HAD-SF-IB"/>
    <property type="match status" value="1"/>
</dbReference>
<evidence type="ECO:0000256" key="6">
    <source>
        <dbReference type="ARBA" id="ARBA00022723"/>
    </source>
</evidence>
<comment type="pathway">
    <text evidence="2">Amino-acid biosynthesis; L-serine biosynthesis; L-serine from 3-phospho-D-glycerate: step 3/3.</text>
</comment>
<dbReference type="PANTHER" id="PTHR43344">
    <property type="entry name" value="PHOSPHOSERINE PHOSPHATASE"/>
    <property type="match status" value="1"/>
</dbReference>
<feature type="region of interest" description="Disordered" evidence="14">
    <location>
        <begin position="1"/>
        <end position="50"/>
    </location>
</feature>
<dbReference type="RefSeq" id="WP_180525275.1">
    <property type="nucleotide sequence ID" value="NZ_FUKP01000006.1"/>
</dbReference>
<protein>
    <recommendedName>
        <fullName evidence="4">phosphoserine phosphatase</fullName>
        <ecNumber evidence="4">3.1.3.3</ecNumber>
    </recommendedName>
    <alternativeName>
        <fullName evidence="10">O-phosphoserine phosphohydrolase</fullName>
    </alternativeName>
</protein>
<dbReference type="SUPFAM" id="SSF56784">
    <property type="entry name" value="HAD-like"/>
    <property type="match status" value="1"/>
</dbReference>
<evidence type="ECO:0000256" key="13">
    <source>
        <dbReference type="PIRSR" id="PIRSR604469-1"/>
    </source>
</evidence>
<dbReference type="SFLD" id="SFLDF00029">
    <property type="entry name" value="phosphoserine_phosphatase"/>
    <property type="match status" value="1"/>
</dbReference>
<evidence type="ECO:0000256" key="3">
    <source>
        <dbReference type="ARBA" id="ARBA00009184"/>
    </source>
</evidence>
<evidence type="ECO:0000256" key="10">
    <source>
        <dbReference type="ARBA" id="ARBA00031693"/>
    </source>
</evidence>
<dbReference type="GO" id="GO:0005737">
    <property type="term" value="C:cytoplasm"/>
    <property type="evidence" value="ECO:0007669"/>
    <property type="project" value="TreeGrafter"/>
</dbReference>